<keyword evidence="8 9" id="KW-0464">Manganese</keyword>
<evidence type="ECO:0000256" key="9">
    <source>
        <dbReference type="HAMAP-Rule" id="MF_01470"/>
    </source>
</evidence>
<dbReference type="AlphaFoldDB" id="A0A2D3C500"/>
<dbReference type="GO" id="GO:0016787">
    <property type="term" value="F:hydrolase activity"/>
    <property type="evidence" value="ECO:0007669"/>
    <property type="project" value="UniProtKB-KW"/>
</dbReference>
<evidence type="ECO:0000313" key="12">
    <source>
        <dbReference type="Proteomes" id="UP000229678"/>
    </source>
</evidence>
<dbReference type="EC" id="3.1.-.-" evidence="9"/>
<evidence type="ECO:0000256" key="5">
    <source>
        <dbReference type="ARBA" id="ARBA00022842"/>
    </source>
</evidence>
<dbReference type="Gene3D" id="1.20.120.920">
    <property type="entry name" value="CRISPR-associated endonuclease Cas1, C-terminal domain"/>
    <property type="match status" value="1"/>
</dbReference>
<comment type="function">
    <text evidence="9">CRISPR (clustered regularly interspaced short palindromic repeat), is an adaptive immune system that provides protection against mobile genetic elements (viruses, transposable elements and conjugative plasmids). CRISPR clusters contain spacers, sequences complementary to antecedent mobile elements, and target invading nucleic acids. CRISPR clusters are transcribed and processed into CRISPR RNA (crRNA). Acts as a dsDNA endonuclease. Involved in the integration of spacer DNA into the CRISPR cassette.</text>
</comment>
<keyword evidence="3 9" id="KW-0255">Endonuclease</keyword>
<dbReference type="HAMAP" id="MF_01470">
    <property type="entry name" value="Cas1"/>
    <property type="match status" value="1"/>
</dbReference>
<dbReference type="NCBIfam" id="TIGR00287">
    <property type="entry name" value="cas1"/>
    <property type="match status" value="1"/>
</dbReference>
<evidence type="ECO:0000256" key="8">
    <source>
        <dbReference type="ARBA" id="ARBA00023211"/>
    </source>
</evidence>
<organism evidence="11 12">
    <name type="scientific">Methanohalophilus portucalensis</name>
    <dbReference type="NCBI Taxonomy" id="39664"/>
    <lineage>
        <taxon>Archaea</taxon>
        <taxon>Methanobacteriati</taxon>
        <taxon>Methanobacteriota</taxon>
        <taxon>Stenosarchaea group</taxon>
        <taxon>Methanomicrobia</taxon>
        <taxon>Methanosarcinales</taxon>
        <taxon>Methanosarcinaceae</taxon>
        <taxon>Methanohalophilus</taxon>
    </lineage>
</organism>
<feature type="binding site" evidence="9">
    <location>
        <position position="228"/>
    </location>
    <ligand>
        <name>Mn(2+)</name>
        <dbReference type="ChEBI" id="CHEBI:29035"/>
    </ligand>
</feature>
<dbReference type="InterPro" id="IPR042206">
    <property type="entry name" value="CRISPR-assoc_Cas1_C"/>
</dbReference>
<keyword evidence="7 9" id="KW-0238">DNA-binding</keyword>
<sequence length="322" mass="36861">MQIVINSYGSYLKKSKNCFLVKNDDKKFEVAAGKVESIMITTAATISTDAIKFAVENNIDIIFLDHFGDPYGRVWHSKLGSTVLIRRRQLEYSDNAKGARMAKGWVNEKINNQVDFLKDLKKNRPELKEDLQEYVDDIENLKSQLQEVKGDLEEVRGTIMGIEGMASRNYFEAISLIMPDKWQFSGRSRNPAVDGFNCLLNYGYGVLYSMVEKACIISGLDPYVGFLHTDNYNKKSLVFDLIELYRIHADRTVVNLFSKRKVNDEMFDSIPNGLTLNEEGKAVLLQVFNETMEKKISYNGRNIKLKNTMQYDCHKIANSLIK</sequence>
<comment type="similarity">
    <text evidence="9">Belongs to the CRISPR-associated endonuclease Cas1 family.</text>
</comment>
<keyword evidence="6 9" id="KW-0051">Antiviral defense</keyword>
<accession>A0A2D3C500</accession>
<reference evidence="12" key="1">
    <citation type="submission" date="2016-10" db="EMBL/GenBank/DDBJ databases">
        <authorList>
            <person name="L'haridon S."/>
            <person name="Corre E."/>
        </authorList>
    </citation>
    <scope>NUCLEOTIDE SEQUENCE [LARGE SCALE GENOMIC DNA]</scope>
    <source>
        <strain evidence="12">FDF-1T</strain>
    </source>
</reference>
<keyword evidence="5 9" id="KW-0460">Magnesium</keyword>
<feature type="binding site" evidence="9">
    <location>
        <position position="163"/>
    </location>
    <ligand>
        <name>Mn(2+)</name>
        <dbReference type="ChEBI" id="CHEBI:29035"/>
    </ligand>
</feature>
<dbReference type="PANTHER" id="PTHR34353:SF2">
    <property type="entry name" value="CRISPR-ASSOCIATED ENDONUCLEASE CAS1 1"/>
    <property type="match status" value="1"/>
</dbReference>
<evidence type="ECO:0000256" key="1">
    <source>
        <dbReference type="ARBA" id="ARBA00022722"/>
    </source>
</evidence>
<evidence type="ECO:0000256" key="6">
    <source>
        <dbReference type="ARBA" id="ARBA00023118"/>
    </source>
</evidence>
<protein>
    <recommendedName>
        <fullName evidence="9">CRISPR-associated endonuclease Cas1</fullName>
        <ecNumber evidence="9">3.1.-.-</ecNumber>
    </recommendedName>
</protein>
<name>A0A2D3C500_9EURY</name>
<dbReference type="KEGG" id="mpot:BKM01_07105"/>
<dbReference type="EMBL" id="CP017881">
    <property type="protein sequence ID" value="ATU08562.1"/>
    <property type="molecule type" value="Genomic_DNA"/>
</dbReference>
<dbReference type="GO" id="GO:0043571">
    <property type="term" value="P:maintenance of CRISPR repeat elements"/>
    <property type="evidence" value="ECO:0007669"/>
    <property type="project" value="UniProtKB-UniRule"/>
</dbReference>
<keyword evidence="4 9" id="KW-0378">Hydrolase</keyword>
<dbReference type="GO" id="GO:0003677">
    <property type="term" value="F:DNA binding"/>
    <property type="evidence" value="ECO:0007669"/>
    <property type="project" value="UniProtKB-KW"/>
</dbReference>
<evidence type="ECO:0000313" key="11">
    <source>
        <dbReference type="EMBL" id="ATU08562.1"/>
    </source>
</evidence>
<dbReference type="InterPro" id="IPR050646">
    <property type="entry name" value="Cas1"/>
</dbReference>
<dbReference type="CDD" id="cd09634">
    <property type="entry name" value="Cas1_I-II-III"/>
    <property type="match status" value="1"/>
</dbReference>
<comment type="cofactor">
    <cofactor evidence="9">
        <name>Mg(2+)</name>
        <dbReference type="ChEBI" id="CHEBI:18420"/>
    </cofactor>
    <cofactor evidence="9">
        <name>Mn(2+)</name>
        <dbReference type="ChEBI" id="CHEBI:29035"/>
    </cofactor>
</comment>
<dbReference type="RefSeq" id="WP_072359087.1">
    <property type="nucleotide sequence ID" value="NZ_CP017881.1"/>
</dbReference>
<evidence type="ECO:0000256" key="10">
    <source>
        <dbReference type="SAM" id="Coils"/>
    </source>
</evidence>
<dbReference type="GO" id="GO:0051607">
    <property type="term" value="P:defense response to virus"/>
    <property type="evidence" value="ECO:0007669"/>
    <property type="project" value="UniProtKB-UniRule"/>
</dbReference>
<dbReference type="GO" id="GO:0004519">
    <property type="term" value="F:endonuclease activity"/>
    <property type="evidence" value="ECO:0007669"/>
    <property type="project" value="UniProtKB-UniRule"/>
</dbReference>
<dbReference type="InterPro" id="IPR042211">
    <property type="entry name" value="CRISPR-assoc_Cas1_N"/>
</dbReference>
<dbReference type="PANTHER" id="PTHR34353">
    <property type="entry name" value="CRISPR-ASSOCIATED ENDONUCLEASE CAS1 1"/>
    <property type="match status" value="1"/>
</dbReference>
<dbReference type="Proteomes" id="UP000229678">
    <property type="component" value="Chromosome"/>
</dbReference>
<proteinExistence type="inferred from homology"/>
<dbReference type="Pfam" id="PF01867">
    <property type="entry name" value="Cas_Cas1"/>
    <property type="match status" value="1"/>
</dbReference>
<dbReference type="InterPro" id="IPR002729">
    <property type="entry name" value="CRISPR-assoc_Cas1"/>
</dbReference>
<evidence type="ECO:0000256" key="4">
    <source>
        <dbReference type="ARBA" id="ARBA00022801"/>
    </source>
</evidence>
<evidence type="ECO:0000256" key="7">
    <source>
        <dbReference type="ARBA" id="ARBA00023125"/>
    </source>
</evidence>
<dbReference type="Gene3D" id="3.100.10.20">
    <property type="entry name" value="CRISPR-associated endonuclease Cas1, N-terminal domain"/>
    <property type="match status" value="1"/>
</dbReference>
<keyword evidence="2 9" id="KW-0479">Metal-binding</keyword>
<evidence type="ECO:0000256" key="2">
    <source>
        <dbReference type="ARBA" id="ARBA00022723"/>
    </source>
</evidence>
<keyword evidence="1 9" id="KW-0540">Nuclease</keyword>
<feature type="binding site" evidence="9">
    <location>
        <position position="243"/>
    </location>
    <ligand>
        <name>Mn(2+)</name>
        <dbReference type="ChEBI" id="CHEBI:29035"/>
    </ligand>
</feature>
<dbReference type="GO" id="GO:0046872">
    <property type="term" value="F:metal ion binding"/>
    <property type="evidence" value="ECO:0007669"/>
    <property type="project" value="UniProtKB-UniRule"/>
</dbReference>
<gene>
    <name evidence="9" type="primary">cas1</name>
    <name evidence="11" type="ORF">BKM01_07105</name>
</gene>
<comment type="subunit">
    <text evidence="9">Homodimer, forms a heterotetramer with a Cas2 homodimer.</text>
</comment>
<evidence type="ECO:0000256" key="3">
    <source>
        <dbReference type="ARBA" id="ARBA00022759"/>
    </source>
</evidence>
<keyword evidence="10" id="KW-0175">Coiled coil</keyword>
<feature type="coiled-coil region" evidence="10">
    <location>
        <begin position="117"/>
        <end position="158"/>
    </location>
</feature>